<dbReference type="AlphaFoldDB" id="A0A6P8D136"/>
<dbReference type="Pfam" id="PF03492">
    <property type="entry name" value="Methyltransf_7"/>
    <property type="match status" value="1"/>
</dbReference>
<dbReference type="PANTHER" id="PTHR31009">
    <property type="entry name" value="S-ADENOSYL-L-METHIONINE:CARBOXYL METHYLTRANSFERASE FAMILY PROTEIN"/>
    <property type="match status" value="1"/>
</dbReference>
<dbReference type="InterPro" id="IPR042086">
    <property type="entry name" value="MeTrfase_capping"/>
</dbReference>
<accession>A0A6P8D136</accession>
<protein>
    <submittedName>
        <fullName evidence="6">Loganic acid O-methyltransferase-like isoform X1</fullName>
    </submittedName>
</protein>
<sequence length="359" mass="40660">MTEYVCKSFPTNGGNGNYNYVENSYYQRRAAEVVQGRIEDAIMNIFDVKHLSLTSRICLADLGCAVGPNTFMSMQNILECIKKKYHFQFPDAKPPDFMVFFNDLPSNDFNTLFNSLPLDGCYFAVGVPGSFHGRLFPESSIHLFHSVSSLHWLSRVPREIFDESSRARNRGRIHYTNAPAEVMNAYKAQFGRDMEEFLSARAKEIVLGGIMFITMAGIPDEMVHSQLPAGVMYDILGRCLMEMAKEGVITEDQVDSFNLPIYAASCEEMTELIQRNGSFAIKAMELINPSLGMTGPTNIQEWTNHVRAAMEGLFIAHFRARSVVDEIFDRLGKKLEEDAHLVEASYREKIVLFAILRRI</sequence>
<dbReference type="GO" id="GO:0046872">
    <property type="term" value="F:metal ion binding"/>
    <property type="evidence" value="ECO:0007669"/>
    <property type="project" value="UniProtKB-KW"/>
</dbReference>
<dbReference type="OrthoDB" id="1523883at2759"/>
<keyword evidence="3" id="KW-0479">Metal-binding</keyword>
<dbReference type="InterPro" id="IPR005299">
    <property type="entry name" value="MeTrfase_7"/>
</dbReference>
<dbReference type="GO" id="GO:0032259">
    <property type="term" value="P:methylation"/>
    <property type="evidence" value="ECO:0007669"/>
    <property type="project" value="UniProtKB-KW"/>
</dbReference>
<evidence type="ECO:0000256" key="3">
    <source>
        <dbReference type="ARBA" id="ARBA00022723"/>
    </source>
</evidence>
<evidence type="ECO:0000256" key="2">
    <source>
        <dbReference type="ARBA" id="ARBA00022679"/>
    </source>
</evidence>
<gene>
    <name evidence="6" type="primary">LOC116199116</name>
</gene>
<name>A0A6P8D136_PUNGR</name>
<dbReference type="Gene3D" id="3.40.50.150">
    <property type="entry name" value="Vaccinia Virus protein VP39"/>
    <property type="match status" value="1"/>
</dbReference>
<evidence type="ECO:0000313" key="6">
    <source>
        <dbReference type="RefSeq" id="XP_031385268.1"/>
    </source>
</evidence>
<evidence type="ECO:0000313" key="5">
    <source>
        <dbReference type="Proteomes" id="UP000515151"/>
    </source>
</evidence>
<dbReference type="InterPro" id="IPR029063">
    <property type="entry name" value="SAM-dependent_MTases_sf"/>
</dbReference>
<dbReference type="Proteomes" id="UP000515151">
    <property type="component" value="Chromosome 3"/>
</dbReference>
<dbReference type="GO" id="GO:0008168">
    <property type="term" value="F:methyltransferase activity"/>
    <property type="evidence" value="ECO:0007669"/>
    <property type="project" value="UniProtKB-KW"/>
</dbReference>
<evidence type="ECO:0000256" key="1">
    <source>
        <dbReference type="ARBA" id="ARBA00022603"/>
    </source>
</evidence>
<proteinExistence type="predicted"/>
<reference evidence="6" key="2">
    <citation type="submission" date="2025-08" db="UniProtKB">
        <authorList>
            <consortium name="RefSeq"/>
        </authorList>
    </citation>
    <scope>IDENTIFICATION</scope>
    <source>
        <tissue evidence="6">Leaf</tissue>
    </source>
</reference>
<dbReference type="RefSeq" id="XP_031385268.1">
    <property type="nucleotide sequence ID" value="XM_031529408.1"/>
</dbReference>
<dbReference type="GeneID" id="116199116"/>
<keyword evidence="5" id="KW-1185">Reference proteome</keyword>
<reference evidence="5" key="1">
    <citation type="journal article" date="2020" name="Plant Biotechnol. J.">
        <title>The pomegranate (Punica granatum L.) draft genome dissects genetic divergence between soft- and hard-seeded cultivars.</title>
        <authorList>
            <person name="Luo X."/>
            <person name="Li H."/>
            <person name="Wu Z."/>
            <person name="Yao W."/>
            <person name="Zhao P."/>
            <person name="Cao D."/>
            <person name="Yu H."/>
            <person name="Li K."/>
            <person name="Poudel K."/>
            <person name="Zhao D."/>
            <person name="Zhang F."/>
            <person name="Xia X."/>
            <person name="Chen L."/>
            <person name="Wang Q."/>
            <person name="Jing D."/>
            <person name="Cao S."/>
        </authorList>
    </citation>
    <scope>NUCLEOTIDE SEQUENCE [LARGE SCALE GENOMIC DNA]</scope>
    <source>
        <strain evidence="5">cv. Tunisia</strain>
    </source>
</reference>
<keyword evidence="4" id="KW-0460">Magnesium</keyword>
<evidence type="ECO:0000256" key="4">
    <source>
        <dbReference type="ARBA" id="ARBA00022842"/>
    </source>
</evidence>
<dbReference type="SUPFAM" id="SSF53335">
    <property type="entry name" value="S-adenosyl-L-methionine-dependent methyltransferases"/>
    <property type="match status" value="1"/>
</dbReference>
<keyword evidence="2" id="KW-0808">Transferase</keyword>
<organism evidence="5 6">
    <name type="scientific">Punica granatum</name>
    <name type="common">Pomegranate</name>
    <dbReference type="NCBI Taxonomy" id="22663"/>
    <lineage>
        <taxon>Eukaryota</taxon>
        <taxon>Viridiplantae</taxon>
        <taxon>Streptophyta</taxon>
        <taxon>Embryophyta</taxon>
        <taxon>Tracheophyta</taxon>
        <taxon>Spermatophyta</taxon>
        <taxon>Magnoliopsida</taxon>
        <taxon>eudicotyledons</taxon>
        <taxon>Gunneridae</taxon>
        <taxon>Pentapetalae</taxon>
        <taxon>rosids</taxon>
        <taxon>malvids</taxon>
        <taxon>Myrtales</taxon>
        <taxon>Lythraceae</taxon>
        <taxon>Punica</taxon>
    </lineage>
</organism>
<keyword evidence="1" id="KW-0489">Methyltransferase</keyword>
<dbReference type="Gene3D" id="1.10.1200.270">
    <property type="entry name" value="Methyltransferase, alpha-helical capping domain"/>
    <property type="match status" value="1"/>
</dbReference>